<evidence type="ECO:0000313" key="3">
    <source>
        <dbReference type="Proteomes" id="UP001597199"/>
    </source>
</evidence>
<dbReference type="SUPFAM" id="SSF52540">
    <property type="entry name" value="P-loop containing nucleoside triphosphate hydrolases"/>
    <property type="match status" value="1"/>
</dbReference>
<dbReference type="Proteomes" id="UP001597199">
    <property type="component" value="Unassembled WGS sequence"/>
</dbReference>
<dbReference type="Gene3D" id="3.40.50.300">
    <property type="entry name" value="P-loop containing nucleotide triphosphate hydrolases"/>
    <property type="match status" value="1"/>
</dbReference>
<gene>
    <name evidence="2" type="ORF">ACFQ41_12105</name>
</gene>
<dbReference type="EMBL" id="JBHTOA010000047">
    <property type="protein sequence ID" value="MFD1400052.1"/>
    <property type="molecule type" value="Genomic_DNA"/>
</dbReference>
<evidence type="ECO:0000259" key="1">
    <source>
        <dbReference type="Pfam" id="PF13166"/>
    </source>
</evidence>
<reference evidence="3" key="1">
    <citation type="journal article" date="2019" name="Int. J. Syst. Evol. Microbiol.">
        <title>The Global Catalogue of Microorganisms (GCM) 10K type strain sequencing project: providing services to taxonomists for standard genome sequencing and annotation.</title>
        <authorList>
            <consortium name="The Broad Institute Genomics Platform"/>
            <consortium name="The Broad Institute Genome Sequencing Center for Infectious Disease"/>
            <person name="Wu L."/>
            <person name="Ma J."/>
        </authorList>
    </citation>
    <scope>NUCLEOTIDE SEQUENCE [LARGE SCALE GENOMIC DNA]</scope>
    <source>
        <strain evidence="3">CCM 9110</strain>
    </source>
</reference>
<feature type="domain" description="Protein CR006 P-loop" evidence="1">
    <location>
        <begin position="23"/>
        <end position="318"/>
    </location>
</feature>
<name>A0ABW4BHT6_9LACO</name>
<comment type="caution">
    <text evidence="2">The sequence shown here is derived from an EMBL/GenBank/DDBJ whole genome shotgun (WGS) entry which is preliminary data.</text>
</comment>
<dbReference type="InterPro" id="IPR026866">
    <property type="entry name" value="CR006_AAA"/>
</dbReference>
<keyword evidence="3" id="KW-1185">Reference proteome</keyword>
<protein>
    <submittedName>
        <fullName evidence="2">AAA family ATPase</fullName>
    </submittedName>
</protein>
<accession>A0ABW4BHT6</accession>
<dbReference type="RefSeq" id="WP_379890986.1">
    <property type="nucleotide sequence ID" value="NZ_JBHTOA010000047.1"/>
</dbReference>
<dbReference type="InterPro" id="IPR027417">
    <property type="entry name" value="P-loop_NTPase"/>
</dbReference>
<sequence length="364" mass="41602">AWRNRLDHYQEFVIIVALDLKIEEKNIAQIKVQLAEQKVALDQINDSLAHVFMARNRLKLIEGDNCYRVQSHGESITTSQLSVGERNAISLCYFFSRINANVRADQAYQRPIFVVLDDPISSFDFENKIGILSLLREELEKILLSNPESKVLVMTHDAEMFQHFAKIYSDIEDRRGSLAKSGKSAGPKIISHHYQLISGKLTEAGTKSFNDYAQQLKAVYNYAVSGNQVTGEDNRDLEIDYAQEDLFIGNTMRRVLEAFSTFCFRCSISAIFNDQDILNNIQAEHRDFLGTFMYRLVFNSESHSEESIRSQPDSNSVDFISHSELVKTARLLVVFMNDLNSLHLRKIIPNFDSEVVKVWGQMAV</sequence>
<evidence type="ECO:0000313" key="2">
    <source>
        <dbReference type="EMBL" id="MFD1400052.1"/>
    </source>
</evidence>
<proteinExistence type="predicted"/>
<organism evidence="2 3">
    <name type="scientific">Lacticaseibacillus suilingensis</name>
    <dbReference type="NCBI Taxonomy" id="2799577"/>
    <lineage>
        <taxon>Bacteria</taxon>
        <taxon>Bacillati</taxon>
        <taxon>Bacillota</taxon>
        <taxon>Bacilli</taxon>
        <taxon>Lactobacillales</taxon>
        <taxon>Lactobacillaceae</taxon>
        <taxon>Lacticaseibacillus</taxon>
    </lineage>
</organism>
<feature type="non-terminal residue" evidence="2">
    <location>
        <position position="1"/>
    </location>
</feature>
<dbReference type="Pfam" id="PF13166">
    <property type="entry name" value="AAA_13"/>
    <property type="match status" value="1"/>
</dbReference>